<sequence>MSVELVGTRAERQRLIQYKTFFESVREDLFTPENRRGGIQVAYMELLRLYEDALELANRPFTQALRDEFEFLRENVERSQRFFASRFIPNSWELDF</sequence>
<reference evidence="2" key="1">
    <citation type="submission" date="2016-11" db="UniProtKB">
        <authorList>
            <consortium name="WormBaseParasite"/>
        </authorList>
    </citation>
    <scope>IDENTIFICATION</scope>
</reference>
<keyword evidence="1" id="KW-1185">Reference proteome</keyword>
<name>A0A1I7T204_9PELO</name>
<dbReference type="WBParaSite" id="Csp11.Scaffold471.g1656.t1">
    <property type="protein sequence ID" value="Csp11.Scaffold471.g1656.t1"/>
    <property type="gene ID" value="Csp11.Scaffold471.g1656"/>
</dbReference>
<evidence type="ECO:0000313" key="2">
    <source>
        <dbReference type="WBParaSite" id="Csp11.Scaffold471.g1656.t1"/>
    </source>
</evidence>
<dbReference type="AlphaFoldDB" id="A0A1I7T204"/>
<accession>A0A1I7T204</accession>
<protein>
    <submittedName>
        <fullName evidence="2">V-type ATP synthase subunit A</fullName>
    </submittedName>
</protein>
<dbReference type="Proteomes" id="UP000095282">
    <property type="component" value="Unplaced"/>
</dbReference>
<organism evidence="1 2">
    <name type="scientific">Caenorhabditis tropicalis</name>
    <dbReference type="NCBI Taxonomy" id="1561998"/>
    <lineage>
        <taxon>Eukaryota</taxon>
        <taxon>Metazoa</taxon>
        <taxon>Ecdysozoa</taxon>
        <taxon>Nematoda</taxon>
        <taxon>Chromadorea</taxon>
        <taxon>Rhabditida</taxon>
        <taxon>Rhabditina</taxon>
        <taxon>Rhabditomorpha</taxon>
        <taxon>Rhabditoidea</taxon>
        <taxon>Rhabditidae</taxon>
        <taxon>Peloderinae</taxon>
        <taxon>Caenorhabditis</taxon>
    </lineage>
</organism>
<proteinExistence type="predicted"/>
<evidence type="ECO:0000313" key="1">
    <source>
        <dbReference type="Proteomes" id="UP000095282"/>
    </source>
</evidence>